<evidence type="ECO:0000256" key="2">
    <source>
        <dbReference type="ARBA" id="ARBA00011881"/>
    </source>
</evidence>
<proteinExistence type="inferred from homology"/>
<dbReference type="SUPFAM" id="SSF56601">
    <property type="entry name" value="beta-lactamase/transpeptidase-like"/>
    <property type="match status" value="1"/>
</dbReference>
<dbReference type="InterPro" id="IPR012338">
    <property type="entry name" value="Beta-lactam/transpept-like"/>
</dbReference>
<dbReference type="EMBL" id="BSYJ01000001">
    <property type="protein sequence ID" value="GMG85761.1"/>
    <property type="molecule type" value="Genomic_DNA"/>
</dbReference>
<sequence>MSYPRSHIGYIEEDFLAQLAEEARTKFGVGKVADYIPALAEVEPDQFGMAICHRDGRVQSCGDALVPFSIQSISKVISLVIAMRHADEFGLWQRLRQEPSGMPFSSLIQLEREEGIPRNPFVNAGALVIVDILVEKIFLILHHMREFVREHSGNRSINYDARVAESELRNTSRNAAIAHLIKSFGNIHGDVNRVLEVYCHFCALGMNCVDLARLFSFLASAGHSPISSQQLLSADQAREVNGMMLTCGLYDASGSYAAQVGLPAKSGVGGGIVAVLPGEFTVCAWSPRLDANGNSVGARWALEKLVDYLGRSPLG</sequence>
<dbReference type="InterPro" id="IPR015868">
    <property type="entry name" value="Glutaminase"/>
</dbReference>
<feature type="binding site" evidence="6">
    <location>
        <position position="250"/>
    </location>
    <ligand>
        <name>substrate</name>
    </ligand>
</feature>
<feature type="binding site" evidence="6">
    <location>
        <position position="123"/>
    </location>
    <ligand>
        <name>substrate</name>
    </ligand>
</feature>
<dbReference type="Proteomes" id="UP001224392">
    <property type="component" value="Unassembled WGS sequence"/>
</dbReference>
<evidence type="ECO:0000313" key="7">
    <source>
        <dbReference type="EMBL" id="GMG85761.1"/>
    </source>
</evidence>
<dbReference type="NCBIfam" id="NF002133">
    <property type="entry name" value="PRK00971.1-2"/>
    <property type="match status" value="1"/>
</dbReference>
<comment type="catalytic activity">
    <reaction evidence="5 6">
        <text>L-glutamine + H2O = L-glutamate + NH4(+)</text>
        <dbReference type="Rhea" id="RHEA:15889"/>
        <dbReference type="ChEBI" id="CHEBI:15377"/>
        <dbReference type="ChEBI" id="CHEBI:28938"/>
        <dbReference type="ChEBI" id="CHEBI:29985"/>
        <dbReference type="ChEBI" id="CHEBI:58359"/>
        <dbReference type="EC" id="3.5.1.2"/>
    </reaction>
</comment>
<evidence type="ECO:0000256" key="3">
    <source>
        <dbReference type="ARBA" id="ARBA00012918"/>
    </source>
</evidence>
<feature type="binding site" evidence="6">
    <location>
        <position position="198"/>
    </location>
    <ligand>
        <name>substrate</name>
    </ligand>
</feature>
<evidence type="ECO:0000256" key="5">
    <source>
        <dbReference type="ARBA" id="ARBA00049534"/>
    </source>
</evidence>
<organism evidence="7 8">
    <name type="scientific">Biformimicrobium ophioploci</name>
    <dbReference type="NCBI Taxonomy" id="3036711"/>
    <lineage>
        <taxon>Bacteria</taxon>
        <taxon>Pseudomonadati</taxon>
        <taxon>Pseudomonadota</taxon>
        <taxon>Gammaproteobacteria</taxon>
        <taxon>Cellvibrionales</taxon>
        <taxon>Microbulbiferaceae</taxon>
        <taxon>Biformimicrobium</taxon>
    </lineage>
</organism>
<evidence type="ECO:0000256" key="6">
    <source>
        <dbReference type="HAMAP-Rule" id="MF_00313"/>
    </source>
</evidence>
<protein>
    <recommendedName>
        <fullName evidence="3 6">Glutaminase</fullName>
        <ecNumber evidence="3 6">3.5.1.2</ecNumber>
    </recommendedName>
</protein>
<dbReference type="PANTHER" id="PTHR12544:SF29">
    <property type="entry name" value="GLUTAMINASE"/>
    <property type="match status" value="1"/>
</dbReference>
<name>A0ABQ6LUM0_9GAMM</name>
<dbReference type="RefSeq" id="WP_285762291.1">
    <property type="nucleotide sequence ID" value="NZ_BSYJ01000001.1"/>
</dbReference>
<feature type="binding site" evidence="6">
    <location>
        <position position="72"/>
    </location>
    <ligand>
        <name>substrate</name>
    </ligand>
</feature>
<dbReference type="EC" id="3.5.1.2" evidence="3 6"/>
<accession>A0ABQ6LUM0</accession>
<dbReference type="NCBIfam" id="TIGR03814">
    <property type="entry name" value="Gln_ase"/>
    <property type="match status" value="1"/>
</dbReference>
<comment type="caution">
    <text evidence="7">The sequence shown here is derived from an EMBL/GenBank/DDBJ whole genome shotgun (WGS) entry which is preliminary data.</text>
</comment>
<comment type="similarity">
    <text evidence="1 6">Belongs to the glutaminase family.</text>
</comment>
<dbReference type="NCBIfam" id="NF002132">
    <property type="entry name" value="PRK00971.1-1"/>
    <property type="match status" value="1"/>
</dbReference>
<keyword evidence="4 6" id="KW-0378">Hydrolase</keyword>
<dbReference type="Pfam" id="PF04960">
    <property type="entry name" value="Glutaminase"/>
    <property type="match status" value="1"/>
</dbReference>
<dbReference type="Gene3D" id="3.40.710.10">
    <property type="entry name" value="DD-peptidase/beta-lactamase superfamily"/>
    <property type="match status" value="1"/>
</dbReference>
<dbReference type="HAMAP" id="MF_00313">
    <property type="entry name" value="Glutaminase"/>
    <property type="match status" value="1"/>
</dbReference>
<evidence type="ECO:0000256" key="1">
    <source>
        <dbReference type="ARBA" id="ARBA00011076"/>
    </source>
</evidence>
<reference evidence="7 8" key="1">
    <citation type="submission" date="2023-04" db="EMBL/GenBank/DDBJ databases">
        <title>Marinobulbifer ophiurae gen. nov., sp. Nov., isolate from tissue of brittle star Ophioplocus japonicus.</title>
        <authorList>
            <person name="Kawano K."/>
            <person name="Sawayama S."/>
            <person name="Nakagawa S."/>
        </authorList>
    </citation>
    <scope>NUCLEOTIDE SEQUENCE [LARGE SCALE GENOMIC DNA]</scope>
    <source>
        <strain evidence="7 8">NKW57</strain>
    </source>
</reference>
<feature type="binding site" evidence="6">
    <location>
        <position position="174"/>
    </location>
    <ligand>
        <name>substrate</name>
    </ligand>
</feature>
<dbReference type="PANTHER" id="PTHR12544">
    <property type="entry name" value="GLUTAMINASE"/>
    <property type="match status" value="1"/>
</dbReference>
<keyword evidence="8" id="KW-1185">Reference proteome</keyword>
<feature type="binding site" evidence="6">
    <location>
        <position position="167"/>
    </location>
    <ligand>
        <name>substrate</name>
    </ligand>
</feature>
<evidence type="ECO:0000313" key="8">
    <source>
        <dbReference type="Proteomes" id="UP001224392"/>
    </source>
</evidence>
<evidence type="ECO:0000256" key="4">
    <source>
        <dbReference type="ARBA" id="ARBA00022801"/>
    </source>
</evidence>
<feature type="binding site" evidence="6">
    <location>
        <position position="268"/>
    </location>
    <ligand>
        <name>substrate</name>
    </ligand>
</feature>
<gene>
    <name evidence="7" type="primary">glsB</name>
    <name evidence="6" type="synonym">glsA</name>
    <name evidence="7" type="ORF">MNKW57_00820</name>
</gene>
<comment type="subunit">
    <text evidence="2 6">Homotetramer.</text>
</comment>
<keyword evidence="6" id="KW-0007">Acetylation</keyword>